<sequence>MAYLLGVFVLLSVWPRVKCAHSTVAVETECRDRYLLVTTNLLFAGNEPRFEAVDADGVYPITELYGSACGYMFSVLPLLGHAELRASYFSCHADNQGDEVFLFSFNFITSDEHGEEMTYAINETCVVSLPWSPREVSCEENYMEVSVKSDVSCPFTKMATGWTPASSAAHRVATSTWQVMFQDGDQALIPMSLSAARVLGYVFQLTQGRLVFRTPYRQPHSTVTMVNGTKVEGIHPILFSRQRWVVMMVDLNVACNTNDGVYDGAGLVWETPALLSPMLSGLSGLDSLQVGMGMDGQLLDASVVAGRGYSLAVSDITIQIRIPFNAVGGYRNSFVLNNTYYEVYFCHLYFEQILVDNGGVETRLRLHRPMSTPLLWQDSFVHNKTVVEERVFAVHLGNLTEDVDLVAVTLNGHHFSVFEANESHYNITMVPQPNSTLHGYVLRVPFEDVVVHKLHSAEGVFQYTLDVNFTLAILPQAAPFFLLASVSSNFLDVFPPEFIGVCKPGSIVFQMDHKPFDYLWEVTIGPYLLTENLASKRGYIMQNDSKSLILEVPVFTAGYNYEDIHLTAFFGTFEIISRDPRTLAVVRTQSKRCLFQSKELIVCSTKGVMTVVTNVTDVVPGAAPNRTSLADRTCRPKESDNTRALFSFGFDTCGTRVLVDYPFVVYENDIRIEKSDSEETPGKDSGLMVTLRCVYPLSGLHKLFAYRRFDADSPGSGTMLVTEVPVKSSLTITKPPITATTIAQTSFKTTRRPLAFSKIDRNINSDRNLPAIRPTAKYVRLFNWELGKLKEQTTYSPESPYKKGTTKAT</sequence>
<keyword evidence="1" id="KW-0732">Signal</keyword>
<feature type="non-terminal residue" evidence="3">
    <location>
        <position position="809"/>
    </location>
</feature>
<feature type="signal peptide" evidence="1">
    <location>
        <begin position="1"/>
        <end position="19"/>
    </location>
</feature>
<gene>
    <name evidence="3" type="ORF">UPYG_G00239690</name>
</gene>
<dbReference type="Pfam" id="PF23344">
    <property type="entry name" value="ZP-N"/>
    <property type="match status" value="1"/>
</dbReference>
<comment type="caution">
    <text evidence="3">The sequence shown here is derived from an EMBL/GenBank/DDBJ whole genome shotgun (WGS) entry which is preliminary data.</text>
</comment>
<dbReference type="EMBL" id="JAGEUA010000007">
    <property type="protein sequence ID" value="KAL0970268.1"/>
    <property type="molecule type" value="Genomic_DNA"/>
</dbReference>
<dbReference type="PANTHER" id="PTHR47130:SF6">
    <property type="entry name" value="EGG ENVELOPE GLYCOPROTEIN-LIKE PRECURSOR"/>
    <property type="match status" value="1"/>
</dbReference>
<dbReference type="InterPro" id="IPR001507">
    <property type="entry name" value="ZP_dom"/>
</dbReference>
<dbReference type="Proteomes" id="UP001557470">
    <property type="component" value="Unassembled WGS sequence"/>
</dbReference>
<dbReference type="Pfam" id="PF26562">
    <property type="entry name" value="Ig-like"/>
    <property type="match status" value="1"/>
</dbReference>
<dbReference type="Gene3D" id="2.60.40.3210">
    <property type="entry name" value="Zona pellucida, ZP-N domain"/>
    <property type="match status" value="1"/>
</dbReference>
<evidence type="ECO:0000256" key="1">
    <source>
        <dbReference type="SAM" id="SignalP"/>
    </source>
</evidence>
<organism evidence="3 4">
    <name type="scientific">Umbra pygmaea</name>
    <name type="common">Eastern mudminnow</name>
    <dbReference type="NCBI Taxonomy" id="75934"/>
    <lineage>
        <taxon>Eukaryota</taxon>
        <taxon>Metazoa</taxon>
        <taxon>Chordata</taxon>
        <taxon>Craniata</taxon>
        <taxon>Vertebrata</taxon>
        <taxon>Euteleostomi</taxon>
        <taxon>Actinopterygii</taxon>
        <taxon>Neopterygii</taxon>
        <taxon>Teleostei</taxon>
        <taxon>Protacanthopterygii</taxon>
        <taxon>Esociformes</taxon>
        <taxon>Umbridae</taxon>
        <taxon>Umbra</taxon>
    </lineage>
</organism>
<name>A0ABD0WJV7_UMBPY</name>
<accession>A0ABD0WJV7</accession>
<dbReference type="InterPro" id="IPR055356">
    <property type="entry name" value="ZP-N"/>
</dbReference>
<protein>
    <recommendedName>
        <fullName evidence="2">ZP domain-containing protein</fullName>
    </recommendedName>
</protein>
<evidence type="ECO:0000259" key="2">
    <source>
        <dbReference type="PROSITE" id="PS51034"/>
    </source>
</evidence>
<feature type="chain" id="PRO_5044849437" description="ZP domain-containing protein" evidence="1">
    <location>
        <begin position="20"/>
        <end position="809"/>
    </location>
</feature>
<keyword evidence="4" id="KW-1185">Reference proteome</keyword>
<evidence type="ECO:0000313" key="3">
    <source>
        <dbReference type="EMBL" id="KAL0970268.1"/>
    </source>
</evidence>
<dbReference type="PANTHER" id="PTHR47130">
    <property type="entry name" value="SI:DKEY-19B23.11-RELATED"/>
    <property type="match status" value="1"/>
</dbReference>
<evidence type="ECO:0000313" key="4">
    <source>
        <dbReference type="Proteomes" id="UP001557470"/>
    </source>
</evidence>
<dbReference type="PROSITE" id="PS51034">
    <property type="entry name" value="ZP_2"/>
    <property type="match status" value="1"/>
</dbReference>
<dbReference type="InterPro" id="IPR058876">
    <property type="entry name" value="Ig-like_ZP"/>
</dbReference>
<dbReference type="AlphaFoldDB" id="A0ABD0WJV7"/>
<reference evidence="3 4" key="1">
    <citation type="submission" date="2024-06" db="EMBL/GenBank/DDBJ databases">
        <authorList>
            <person name="Pan Q."/>
            <person name="Wen M."/>
            <person name="Jouanno E."/>
            <person name="Zahm M."/>
            <person name="Klopp C."/>
            <person name="Cabau C."/>
            <person name="Louis A."/>
            <person name="Berthelot C."/>
            <person name="Parey E."/>
            <person name="Roest Crollius H."/>
            <person name="Montfort J."/>
            <person name="Robinson-Rechavi M."/>
            <person name="Bouchez O."/>
            <person name="Lampietro C."/>
            <person name="Lopez Roques C."/>
            <person name="Donnadieu C."/>
            <person name="Postlethwait J."/>
            <person name="Bobe J."/>
            <person name="Verreycken H."/>
            <person name="Guiguen Y."/>
        </authorList>
    </citation>
    <scope>NUCLEOTIDE SEQUENCE [LARGE SCALE GENOMIC DNA]</scope>
    <source>
        <strain evidence="3">Up_M1</strain>
        <tissue evidence="3">Testis</tissue>
    </source>
</reference>
<proteinExistence type="predicted"/>
<feature type="domain" description="ZP" evidence="2">
    <location>
        <begin position="602"/>
        <end position="809"/>
    </location>
</feature>